<name>A0A0K2VFB0_LEPSM</name>
<dbReference type="AlphaFoldDB" id="A0A0K2VFB0"/>
<accession>A0A0K2VFB0</accession>
<proteinExistence type="predicted"/>
<organism evidence="1">
    <name type="scientific">Lepeophtheirus salmonis</name>
    <name type="common">Salmon louse</name>
    <name type="synonym">Caligus salmonis</name>
    <dbReference type="NCBI Taxonomy" id="72036"/>
    <lineage>
        <taxon>Eukaryota</taxon>
        <taxon>Metazoa</taxon>
        <taxon>Ecdysozoa</taxon>
        <taxon>Arthropoda</taxon>
        <taxon>Crustacea</taxon>
        <taxon>Multicrustacea</taxon>
        <taxon>Hexanauplia</taxon>
        <taxon>Copepoda</taxon>
        <taxon>Siphonostomatoida</taxon>
        <taxon>Caligidae</taxon>
        <taxon>Lepeophtheirus</taxon>
    </lineage>
</organism>
<dbReference type="EMBL" id="HACA01031719">
    <property type="protein sequence ID" value="CDW49080.1"/>
    <property type="molecule type" value="Transcribed_RNA"/>
</dbReference>
<protein>
    <submittedName>
        <fullName evidence="1">Uncharacterized protein</fullName>
    </submittedName>
</protein>
<reference evidence="1" key="1">
    <citation type="submission" date="2014-05" db="EMBL/GenBank/DDBJ databases">
        <authorList>
            <person name="Chronopoulou M."/>
        </authorList>
    </citation>
    <scope>NUCLEOTIDE SEQUENCE</scope>
    <source>
        <tissue evidence="1">Whole organism</tissue>
    </source>
</reference>
<sequence length="20" mass="2217">MGAVRVLTSVYSTKYFVVVP</sequence>
<evidence type="ECO:0000313" key="1">
    <source>
        <dbReference type="EMBL" id="CDW49080.1"/>
    </source>
</evidence>